<keyword evidence="2 5" id="KW-0812">Transmembrane</keyword>
<feature type="transmembrane region" description="Helical" evidence="5">
    <location>
        <begin position="28"/>
        <end position="49"/>
    </location>
</feature>
<dbReference type="Pfam" id="PF02674">
    <property type="entry name" value="Colicin_V"/>
    <property type="match status" value="1"/>
</dbReference>
<comment type="caution">
    <text evidence="6">The sequence shown here is derived from an EMBL/GenBank/DDBJ whole genome shotgun (WGS) entry which is preliminary data.</text>
</comment>
<evidence type="ECO:0000313" key="6">
    <source>
        <dbReference type="EMBL" id="HHS02712.1"/>
    </source>
</evidence>
<dbReference type="PANTHER" id="PTHR37306">
    <property type="entry name" value="COLICIN V PRODUCTION PROTEIN"/>
    <property type="match status" value="1"/>
</dbReference>
<feature type="transmembrane region" description="Helical" evidence="5">
    <location>
        <begin position="6"/>
        <end position="21"/>
    </location>
</feature>
<proteinExistence type="predicted"/>
<name>A0A7C5V4U9_9FIRM</name>
<organism evidence="6">
    <name type="scientific">Caldicellulosiruptor owensensis</name>
    <dbReference type="NCBI Taxonomy" id="55205"/>
    <lineage>
        <taxon>Bacteria</taxon>
        <taxon>Bacillati</taxon>
        <taxon>Bacillota</taxon>
        <taxon>Bacillota incertae sedis</taxon>
        <taxon>Caldicellulosiruptorales</taxon>
        <taxon>Caldicellulosiruptoraceae</taxon>
        <taxon>Caldicellulosiruptor</taxon>
    </lineage>
</organism>
<dbReference type="PANTHER" id="PTHR37306:SF1">
    <property type="entry name" value="COLICIN V PRODUCTION PROTEIN"/>
    <property type="match status" value="1"/>
</dbReference>
<evidence type="ECO:0000256" key="2">
    <source>
        <dbReference type="ARBA" id="ARBA00022692"/>
    </source>
</evidence>
<feature type="transmembrane region" description="Helical" evidence="5">
    <location>
        <begin position="147"/>
        <end position="171"/>
    </location>
</feature>
<accession>A0A7C5V4U9</accession>
<dbReference type="AlphaFoldDB" id="A0A7C5V4U9"/>
<sequence length="209" mass="23285">MPNTADLVVLIVILAGSWIGYKKGVLRMAFDIGSYIVSWFVAVFGYKFLSSLILQSPPLKDAIYNFVRQKVVIKNDILPTVPQFFKGTIIQAQEVLNKTLQDAAAVVLANFIAMILIFIGTKIIILVVKNTLGFLRKTPVIGQIDGFLGFIAGIAVSLIIIYIAFSIIYFFPNAEIFKSAQKTIKASMFAEFLYENNIIVMLMGQYLKL</sequence>
<evidence type="ECO:0000256" key="4">
    <source>
        <dbReference type="ARBA" id="ARBA00023136"/>
    </source>
</evidence>
<gene>
    <name evidence="6" type="ORF">ENL71_09635</name>
</gene>
<evidence type="ECO:0000256" key="5">
    <source>
        <dbReference type="SAM" id="Phobius"/>
    </source>
</evidence>
<protein>
    <submittedName>
        <fullName evidence="6">CvpA family protein</fullName>
    </submittedName>
</protein>
<feature type="transmembrane region" description="Helical" evidence="5">
    <location>
        <begin position="103"/>
        <end position="127"/>
    </location>
</feature>
<dbReference type="EMBL" id="DRUZ01000108">
    <property type="protein sequence ID" value="HHS02712.1"/>
    <property type="molecule type" value="Genomic_DNA"/>
</dbReference>
<dbReference type="GO" id="GO:0016020">
    <property type="term" value="C:membrane"/>
    <property type="evidence" value="ECO:0007669"/>
    <property type="project" value="UniProtKB-SubCell"/>
</dbReference>
<dbReference type="InterPro" id="IPR003825">
    <property type="entry name" value="Colicin-V_CvpA"/>
</dbReference>
<keyword evidence="3 5" id="KW-1133">Transmembrane helix</keyword>
<comment type="subcellular location">
    <subcellularLocation>
        <location evidence="1">Membrane</location>
        <topology evidence="1">Multi-pass membrane protein</topology>
    </subcellularLocation>
</comment>
<dbReference type="GO" id="GO:0009403">
    <property type="term" value="P:toxin biosynthetic process"/>
    <property type="evidence" value="ECO:0007669"/>
    <property type="project" value="InterPro"/>
</dbReference>
<keyword evidence="4 5" id="KW-0472">Membrane</keyword>
<reference evidence="6" key="1">
    <citation type="journal article" date="2020" name="mSystems">
        <title>Genome- and Community-Level Interaction Insights into Carbon Utilization and Element Cycling Functions of Hydrothermarchaeota in Hydrothermal Sediment.</title>
        <authorList>
            <person name="Zhou Z."/>
            <person name="Liu Y."/>
            <person name="Xu W."/>
            <person name="Pan J."/>
            <person name="Luo Z.H."/>
            <person name="Li M."/>
        </authorList>
    </citation>
    <scope>NUCLEOTIDE SEQUENCE [LARGE SCALE GENOMIC DNA]</scope>
    <source>
        <strain evidence="6">SpSt-102</strain>
    </source>
</reference>
<evidence type="ECO:0000256" key="3">
    <source>
        <dbReference type="ARBA" id="ARBA00022989"/>
    </source>
</evidence>
<evidence type="ECO:0000256" key="1">
    <source>
        <dbReference type="ARBA" id="ARBA00004141"/>
    </source>
</evidence>